<comment type="caution">
    <text evidence="4">The sequence shown here is derived from an EMBL/GenBank/DDBJ whole genome shotgun (WGS) entry which is preliminary data.</text>
</comment>
<keyword evidence="2" id="KW-1133">Transmembrane helix</keyword>
<name>A0A815C8D9_9BILA</name>
<sequence length="378" mass="42870">MASATNLEERFNAAVKTIQNLPANGIIQPSNSMKLTFYGLYKQAMLGPCNDSQPSLFNYVARAKWEAWNRCRSMTKEQAMSAYIDEIGKIIKTMPQTNELLEFTQLIGLSNQSVDDQSKENDFVIVTEKQQHQTNEENILQSSVNDIDKNYQKQDSLVNIINPTETVVSDPVLSLSTSSSSYAITSDIDEIYDDPPDFISLNHDEITSNNNIQQQSINSTRYSSHVETNVSTTYSILPVVSSIDNRHNTTNDYNKATQRAILTALTKLQRDINNILERLNRLETSAYLLQQKELSTSLELNSSSRWLPLSGFRREIIAFILFWPFVAFILMRLFLRARISIRGGDSEHLGIPKAVFVDDVDSFMQQAENDSADTVIRR</sequence>
<dbReference type="Gene3D" id="1.20.80.10">
    <property type="match status" value="1"/>
</dbReference>
<dbReference type="GO" id="GO:0000062">
    <property type="term" value="F:fatty-acyl-CoA binding"/>
    <property type="evidence" value="ECO:0007669"/>
    <property type="project" value="InterPro"/>
</dbReference>
<evidence type="ECO:0000256" key="1">
    <source>
        <dbReference type="ARBA" id="ARBA00023121"/>
    </source>
</evidence>
<dbReference type="InterPro" id="IPR000582">
    <property type="entry name" value="Acyl-CoA-binding_protein"/>
</dbReference>
<dbReference type="PROSITE" id="PS51228">
    <property type="entry name" value="ACB_2"/>
    <property type="match status" value="1"/>
</dbReference>
<dbReference type="SUPFAM" id="SSF47027">
    <property type="entry name" value="Acyl-CoA binding protein"/>
    <property type="match status" value="1"/>
</dbReference>
<dbReference type="Pfam" id="PF00887">
    <property type="entry name" value="ACBP"/>
    <property type="match status" value="1"/>
</dbReference>
<feature type="transmembrane region" description="Helical" evidence="2">
    <location>
        <begin position="316"/>
        <end position="335"/>
    </location>
</feature>
<dbReference type="PANTHER" id="PTHR23310">
    <property type="entry name" value="ACYL-COA-BINDING PROTEIN, ACBP"/>
    <property type="match status" value="1"/>
</dbReference>
<dbReference type="InterPro" id="IPR035984">
    <property type="entry name" value="Acyl-CoA-binding_sf"/>
</dbReference>
<dbReference type="AlphaFoldDB" id="A0A815C8D9"/>
<dbReference type="InterPro" id="IPR014352">
    <property type="entry name" value="FERM/acyl-CoA-bd_prot_sf"/>
</dbReference>
<dbReference type="GO" id="GO:0005737">
    <property type="term" value="C:cytoplasm"/>
    <property type="evidence" value="ECO:0007669"/>
    <property type="project" value="TreeGrafter"/>
</dbReference>
<accession>A0A815C8D9</accession>
<dbReference type="PRINTS" id="PR00689">
    <property type="entry name" value="ACOABINDINGP"/>
</dbReference>
<dbReference type="GO" id="GO:0006631">
    <property type="term" value="P:fatty acid metabolic process"/>
    <property type="evidence" value="ECO:0007669"/>
    <property type="project" value="TreeGrafter"/>
</dbReference>
<keyword evidence="2" id="KW-0472">Membrane</keyword>
<evidence type="ECO:0000313" key="5">
    <source>
        <dbReference type="Proteomes" id="UP000663864"/>
    </source>
</evidence>
<dbReference type="EMBL" id="CAJNOT010002034">
    <property type="protein sequence ID" value="CAF1277053.1"/>
    <property type="molecule type" value="Genomic_DNA"/>
</dbReference>
<evidence type="ECO:0000259" key="3">
    <source>
        <dbReference type="PROSITE" id="PS51228"/>
    </source>
</evidence>
<gene>
    <name evidence="4" type="ORF">ZHD862_LOCUS26725</name>
</gene>
<reference evidence="4" key="1">
    <citation type="submission" date="2021-02" db="EMBL/GenBank/DDBJ databases">
        <authorList>
            <person name="Nowell W R."/>
        </authorList>
    </citation>
    <scope>NUCLEOTIDE SEQUENCE</scope>
</reference>
<organism evidence="4 5">
    <name type="scientific">Rotaria sordida</name>
    <dbReference type="NCBI Taxonomy" id="392033"/>
    <lineage>
        <taxon>Eukaryota</taxon>
        <taxon>Metazoa</taxon>
        <taxon>Spiralia</taxon>
        <taxon>Gnathifera</taxon>
        <taxon>Rotifera</taxon>
        <taxon>Eurotatoria</taxon>
        <taxon>Bdelloidea</taxon>
        <taxon>Philodinida</taxon>
        <taxon>Philodinidae</taxon>
        <taxon>Rotaria</taxon>
    </lineage>
</organism>
<protein>
    <recommendedName>
        <fullName evidence="3">ACB domain-containing protein</fullName>
    </recommendedName>
</protein>
<feature type="domain" description="ACB" evidence="3">
    <location>
        <begin position="7"/>
        <end position="96"/>
    </location>
</feature>
<dbReference type="FunFam" id="1.20.80.10:FF:000010">
    <property type="entry name" value="Acyl-CoA-binding domain-containing protein 5"/>
    <property type="match status" value="1"/>
</dbReference>
<dbReference type="Proteomes" id="UP000663864">
    <property type="component" value="Unassembled WGS sequence"/>
</dbReference>
<keyword evidence="2" id="KW-0812">Transmembrane</keyword>
<dbReference type="PANTHER" id="PTHR23310:SF77">
    <property type="entry name" value="LD25952P"/>
    <property type="match status" value="1"/>
</dbReference>
<evidence type="ECO:0000256" key="2">
    <source>
        <dbReference type="SAM" id="Phobius"/>
    </source>
</evidence>
<keyword evidence="1" id="KW-0446">Lipid-binding</keyword>
<proteinExistence type="predicted"/>
<evidence type="ECO:0000313" key="4">
    <source>
        <dbReference type="EMBL" id="CAF1277053.1"/>
    </source>
</evidence>